<dbReference type="CDD" id="cd00105">
    <property type="entry name" value="KH-I"/>
    <property type="match status" value="1"/>
</dbReference>
<dbReference type="InterPro" id="IPR004087">
    <property type="entry name" value="KH_dom"/>
</dbReference>
<feature type="domain" description="K Homology" evidence="4">
    <location>
        <begin position="224"/>
        <end position="295"/>
    </location>
</feature>
<evidence type="ECO:0000256" key="3">
    <source>
        <dbReference type="SAM" id="MobiDB-lite"/>
    </source>
</evidence>
<evidence type="ECO:0000313" key="6">
    <source>
        <dbReference type="Proteomes" id="UP001157974"/>
    </source>
</evidence>
<dbReference type="PROSITE" id="PS50084">
    <property type="entry name" value="KH_TYPE_1"/>
    <property type="match status" value="4"/>
</dbReference>
<protein>
    <recommendedName>
        <fullName evidence="4">K Homology domain-containing protein</fullName>
    </recommendedName>
</protein>
<feature type="compositionally biased region" description="Polar residues" evidence="3">
    <location>
        <begin position="129"/>
        <end position="140"/>
    </location>
</feature>
<dbReference type="Gene3D" id="3.30.1370.10">
    <property type="entry name" value="K Homology domain, type 1"/>
    <property type="match status" value="4"/>
</dbReference>
<dbReference type="Proteomes" id="UP001157974">
    <property type="component" value="Unassembled WGS sequence"/>
</dbReference>
<dbReference type="InterPro" id="IPR004088">
    <property type="entry name" value="KH_dom_type_1"/>
</dbReference>
<keyword evidence="6" id="KW-1185">Reference proteome</keyword>
<keyword evidence="1" id="KW-0677">Repeat</keyword>
<dbReference type="EMBL" id="JAMWBK010000006">
    <property type="protein sequence ID" value="KAJ8903857.1"/>
    <property type="molecule type" value="Genomic_DNA"/>
</dbReference>
<dbReference type="Pfam" id="PF00013">
    <property type="entry name" value="KH_1"/>
    <property type="match status" value="4"/>
</dbReference>
<sequence>MAENLIGKEGEVISPHGNAHPVIEGSQGVIGSEGVSEGVQFGSEEIGGTGVLASHGGGQGTVGNGEVSAGQGAEAPARRVDIGPGQEEAIPRKRGLEVTPEVPENDKKRHAAETPTVAPSMAAPDPGLQGTSVHTDSPKTSVPVPKEAVGFVIGKGGETIKELMHRSGAFIEVDRAETATASETRSFFVSGSQEQIEAATTLIQEKVAGVLHNKTETTSEPLPGTVNIDIWVPLDRVGMIIGSGGQVIKQLQERSKATIVVHNDKVNANGEKLVTIVGGPAESEMAQSLVQEIMHKPKPQGSQHSSAQQQPMHMQPQAYNYNMYGGGAAGYSGYPMYGAPQMSGVASGGQTTKIVSVPNTVVGIVIGKQGETIKDLQHRSNAHVKVTPDKDAPKGSTERTITITGTEEAVRLAHNLLNDIVNEALARSGKTYQQVSPGSSSQRGSNYPTSSITETLHVPNDKVGLVIGKGGQTIRELQQRSKARIVVAKEGEANSERNTRPVTVTGPKAFVEEAKALINEKISGYYQSQQSYGRYQAQPAYGYHAQQAGYPGYDQSMAVAGYPYDPAGYAAAAAAGDQQAQAQAAQAQAQMYYQAQMYAFGGYPQASVANAPQDGRGGTQRQHMPSTFPGNNQQGPPHP</sequence>
<evidence type="ECO:0000313" key="5">
    <source>
        <dbReference type="EMBL" id="KAJ8903857.1"/>
    </source>
</evidence>
<dbReference type="PANTHER" id="PTHR10288">
    <property type="entry name" value="KH DOMAIN CONTAINING RNA BINDING PROTEIN"/>
    <property type="match status" value="1"/>
</dbReference>
<feature type="region of interest" description="Disordered" evidence="3">
    <location>
        <begin position="609"/>
        <end position="639"/>
    </location>
</feature>
<dbReference type="AlphaFoldDB" id="A0AAV8URE1"/>
<keyword evidence="2" id="KW-0694">RNA-binding</keyword>
<evidence type="ECO:0000256" key="2">
    <source>
        <dbReference type="PROSITE-ProRule" id="PRU00117"/>
    </source>
</evidence>
<dbReference type="SMART" id="SM00322">
    <property type="entry name" value="KH"/>
    <property type="match status" value="4"/>
</dbReference>
<comment type="caution">
    <text evidence="5">The sequence shown here is derived from an EMBL/GenBank/DDBJ whole genome shotgun (WGS) entry which is preliminary data.</text>
</comment>
<feature type="domain" description="K Homology" evidence="4">
    <location>
        <begin position="450"/>
        <end position="523"/>
    </location>
</feature>
<evidence type="ECO:0000256" key="1">
    <source>
        <dbReference type="ARBA" id="ARBA00022737"/>
    </source>
</evidence>
<accession>A0AAV8URE1</accession>
<feature type="compositionally biased region" description="Gly residues" evidence="3">
    <location>
        <begin position="49"/>
        <end position="63"/>
    </location>
</feature>
<feature type="region of interest" description="Disordered" evidence="3">
    <location>
        <begin position="49"/>
        <end position="142"/>
    </location>
</feature>
<feature type="compositionally biased region" description="Polar residues" evidence="3">
    <location>
        <begin position="619"/>
        <end position="639"/>
    </location>
</feature>
<organism evidence="5 6">
    <name type="scientific">Rhodosorus marinus</name>
    <dbReference type="NCBI Taxonomy" id="101924"/>
    <lineage>
        <taxon>Eukaryota</taxon>
        <taxon>Rhodophyta</taxon>
        <taxon>Stylonematophyceae</taxon>
        <taxon>Stylonematales</taxon>
        <taxon>Stylonemataceae</taxon>
        <taxon>Rhodosorus</taxon>
    </lineage>
</organism>
<evidence type="ECO:0000259" key="4">
    <source>
        <dbReference type="SMART" id="SM00322"/>
    </source>
</evidence>
<feature type="region of interest" description="Disordered" evidence="3">
    <location>
        <begin position="430"/>
        <end position="453"/>
    </location>
</feature>
<dbReference type="GO" id="GO:0003723">
    <property type="term" value="F:RNA binding"/>
    <property type="evidence" value="ECO:0007669"/>
    <property type="project" value="UniProtKB-UniRule"/>
</dbReference>
<feature type="domain" description="K Homology" evidence="4">
    <location>
        <begin position="349"/>
        <end position="422"/>
    </location>
</feature>
<dbReference type="InterPro" id="IPR036612">
    <property type="entry name" value="KH_dom_type_1_sf"/>
</dbReference>
<feature type="domain" description="K Homology" evidence="4">
    <location>
        <begin position="136"/>
        <end position="208"/>
    </location>
</feature>
<name>A0AAV8URE1_9RHOD</name>
<dbReference type="SUPFAM" id="SSF54791">
    <property type="entry name" value="Eukaryotic type KH-domain (KH-domain type I)"/>
    <property type="match status" value="4"/>
</dbReference>
<proteinExistence type="predicted"/>
<gene>
    <name evidence="5" type="ORF">NDN08_000390</name>
</gene>
<reference evidence="5 6" key="1">
    <citation type="journal article" date="2023" name="Nat. Commun.">
        <title>Origin of minicircular mitochondrial genomes in red algae.</title>
        <authorList>
            <person name="Lee Y."/>
            <person name="Cho C.H."/>
            <person name="Lee Y.M."/>
            <person name="Park S.I."/>
            <person name="Yang J.H."/>
            <person name="West J.A."/>
            <person name="Bhattacharya D."/>
            <person name="Yoon H.S."/>
        </authorList>
    </citation>
    <scope>NUCLEOTIDE SEQUENCE [LARGE SCALE GENOMIC DNA]</scope>
    <source>
        <strain evidence="5 6">CCMP1338</strain>
        <tissue evidence="5">Whole cell</tissue>
    </source>
</reference>